<feature type="compositionally biased region" description="Polar residues" evidence="1">
    <location>
        <begin position="1"/>
        <end position="37"/>
    </location>
</feature>
<evidence type="ECO:0000313" key="3">
    <source>
        <dbReference type="Proteomes" id="UP000652761"/>
    </source>
</evidence>
<gene>
    <name evidence="2" type="ORF">Taro_037795</name>
</gene>
<proteinExistence type="predicted"/>
<comment type="caution">
    <text evidence="2">The sequence shown here is derived from an EMBL/GenBank/DDBJ whole genome shotgun (WGS) entry which is preliminary data.</text>
</comment>
<sequence>MTVQQISPQQMGQQTSMSTPMSPQLSSGALQQINAGSNMGPGPASPQLSSQTHGSIGSITIDVVIMQVYGVSDDGEHGGQ</sequence>
<dbReference type="Proteomes" id="UP000652761">
    <property type="component" value="Unassembled WGS sequence"/>
</dbReference>
<evidence type="ECO:0000313" key="2">
    <source>
        <dbReference type="EMBL" id="MQM04990.1"/>
    </source>
</evidence>
<feature type="region of interest" description="Disordered" evidence="1">
    <location>
        <begin position="1"/>
        <end position="53"/>
    </location>
</feature>
<name>A0A843WQS3_COLES</name>
<dbReference type="EMBL" id="NMUH01003323">
    <property type="protein sequence ID" value="MQM04990.1"/>
    <property type="molecule type" value="Genomic_DNA"/>
</dbReference>
<evidence type="ECO:0000256" key="1">
    <source>
        <dbReference type="SAM" id="MobiDB-lite"/>
    </source>
</evidence>
<dbReference type="AlphaFoldDB" id="A0A843WQS3"/>
<dbReference type="OrthoDB" id="1932706at2759"/>
<organism evidence="2 3">
    <name type="scientific">Colocasia esculenta</name>
    <name type="common">Wild taro</name>
    <name type="synonym">Arum esculentum</name>
    <dbReference type="NCBI Taxonomy" id="4460"/>
    <lineage>
        <taxon>Eukaryota</taxon>
        <taxon>Viridiplantae</taxon>
        <taxon>Streptophyta</taxon>
        <taxon>Embryophyta</taxon>
        <taxon>Tracheophyta</taxon>
        <taxon>Spermatophyta</taxon>
        <taxon>Magnoliopsida</taxon>
        <taxon>Liliopsida</taxon>
        <taxon>Araceae</taxon>
        <taxon>Aroideae</taxon>
        <taxon>Colocasieae</taxon>
        <taxon>Colocasia</taxon>
    </lineage>
</organism>
<reference evidence="2" key="1">
    <citation type="submission" date="2017-07" db="EMBL/GenBank/DDBJ databases">
        <title>Taro Niue Genome Assembly and Annotation.</title>
        <authorList>
            <person name="Atibalentja N."/>
            <person name="Keating K."/>
            <person name="Fields C.J."/>
        </authorList>
    </citation>
    <scope>NUCLEOTIDE SEQUENCE</scope>
    <source>
        <strain evidence="2">Niue_2</strain>
        <tissue evidence="2">Leaf</tissue>
    </source>
</reference>
<accession>A0A843WQS3</accession>
<protein>
    <submittedName>
        <fullName evidence="2">Uncharacterized protein</fullName>
    </submittedName>
</protein>
<keyword evidence="3" id="KW-1185">Reference proteome</keyword>